<comment type="caution">
    <text evidence="1">The sequence shown here is derived from an EMBL/GenBank/DDBJ whole genome shotgun (WGS) entry which is preliminary data.</text>
</comment>
<reference evidence="1 2" key="1">
    <citation type="submission" date="2019-01" db="EMBL/GenBank/DDBJ databases">
        <title>Genomes sequencing and comparative genomics of infectious freshwater microsporidia, Cucumispora dikerogammari and Thelohania contejeani.</title>
        <authorList>
            <person name="Cormier A."/>
            <person name="Giraud I."/>
            <person name="Wattier R."/>
            <person name="Teixeira M."/>
            <person name="Grandjean F."/>
            <person name="Rigaud T."/>
            <person name="Cordaux R."/>
        </authorList>
    </citation>
    <scope>NUCLEOTIDE SEQUENCE [LARGE SCALE GENOMIC DNA]</scope>
    <source>
        <strain evidence="1">T1</strain>
        <tissue evidence="1">Spores</tissue>
    </source>
</reference>
<protein>
    <submittedName>
        <fullName evidence="1">Uncharacterized protein</fullName>
    </submittedName>
</protein>
<evidence type="ECO:0000313" key="2">
    <source>
        <dbReference type="Proteomes" id="UP001516464"/>
    </source>
</evidence>
<gene>
    <name evidence="1" type="ORF">TCON_2076</name>
</gene>
<dbReference type="Proteomes" id="UP001516464">
    <property type="component" value="Unassembled WGS sequence"/>
</dbReference>
<proteinExistence type="predicted"/>
<name>A0ABQ7HX21_9MICR</name>
<accession>A0ABQ7HX21</accession>
<evidence type="ECO:0000313" key="1">
    <source>
        <dbReference type="EMBL" id="KAF7682710.1"/>
    </source>
</evidence>
<organism evidence="1 2">
    <name type="scientific">Astathelohania contejeani</name>
    <dbReference type="NCBI Taxonomy" id="164912"/>
    <lineage>
        <taxon>Eukaryota</taxon>
        <taxon>Fungi</taxon>
        <taxon>Fungi incertae sedis</taxon>
        <taxon>Microsporidia</taxon>
        <taxon>Astathelohaniidae</taxon>
        <taxon>Astathelohania</taxon>
    </lineage>
</organism>
<dbReference type="EMBL" id="SBIQ01000197">
    <property type="protein sequence ID" value="KAF7682710.1"/>
    <property type="molecule type" value="Genomic_DNA"/>
</dbReference>
<keyword evidence="2" id="KW-1185">Reference proteome</keyword>
<sequence>MFTCHADGNIEIPLSYFNHRELNFYPPALPLGSLVLINNNNNNNNDSDNENNTNDYNETNNVDSELEFVKCLLIELKRKFILKSDLNLVYDYSPNINNILGSIKDGRDDNILFIYIPQVFFPRIKRNETLHNRISRIVSNTHRITWLVEKFRSLQTLNS</sequence>